<organism evidence="1 2">
    <name type="scientific">Lachnospira hominis</name>
    <name type="common">ex Liu et al. 2021</name>
    <dbReference type="NCBI Taxonomy" id="2763051"/>
    <lineage>
        <taxon>Bacteria</taxon>
        <taxon>Bacillati</taxon>
        <taxon>Bacillota</taxon>
        <taxon>Clostridia</taxon>
        <taxon>Lachnospirales</taxon>
        <taxon>Lachnospiraceae</taxon>
        <taxon>Lachnospira</taxon>
    </lineage>
</organism>
<name>A0ABR7G353_9FIRM</name>
<dbReference type="Gene3D" id="3.80.10.10">
    <property type="entry name" value="Ribonuclease Inhibitor"/>
    <property type="match status" value="1"/>
</dbReference>
<evidence type="ECO:0000313" key="2">
    <source>
        <dbReference type="Proteomes" id="UP000628463"/>
    </source>
</evidence>
<gene>
    <name evidence="1" type="ORF">H8S01_13045</name>
</gene>
<dbReference type="InterPro" id="IPR032675">
    <property type="entry name" value="LRR_dom_sf"/>
</dbReference>
<dbReference type="Pfam" id="PF13306">
    <property type="entry name" value="LRR_5"/>
    <property type="match status" value="1"/>
</dbReference>
<proteinExistence type="predicted"/>
<dbReference type="SUPFAM" id="SSF52058">
    <property type="entry name" value="L domain-like"/>
    <property type="match status" value="1"/>
</dbReference>
<dbReference type="RefSeq" id="WP_186837466.1">
    <property type="nucleotide sequence ID" value="NZ_JACOPD010000012.1"/>
</dbReference>
<protein>
    <submittedName>
        <fullName evidence="1">Leucine-rich repeat domain-containing protein</fullName>
    </submittedName>
</protein>
<accession>A0ABR7G353</accession>
<comment type="caution">
    <text evidence="1">The sequence shown here is derived from an EMBL/GenBank/DDBJ whole genome shotgun (WGS) entry which is preliminary data.</text>
</comment>
<dbReference type="InterPro" id="IPR026906">
    <property type="entry name" value="LRR_5"/>
</dbReference>
<keyword evidence="2" id="KW-1185">Reference proteome</keyword>
<dbReference type="EMBL" id="JACOPD010000012">
    <property type="protein sequence ID" value="MBC5681874.1"/>
    <property type="molecule type" value="Genomic_DNA"/>
</dbReference>
<sequence length="289" mass="33335">MYELDDLNMDEAVLKQYSGEEEKITISEKIDNKKIVSVGAFAFSEHREIVEITLPETVVSIGAHAFYNCRNLASITLYDTVTDIGDGAFKNCYRLHDINIIGTGLNTKCLKGVLSEVNNEVKVTIHYDDDDAVLVFPYYLYNYEENTPARIVNQITEGSGIQYRECVDGTDVNYMQYDRLFQAGMYIDVKDASYKIACYRLKYPYKLSEDAKRQYKDYLNKNIIEIVNDMVKNEDYDGLNLIFSMEILDRESCMSCIDTARENSHMEGLGQLLAYQKQHFAPSHRKFEF</sequence>
<evidence type="ECO:0000313" key="1">
    <source>
        <dbReference type="EMBL" id="MBC5681874.1"/>
    </source>
</evidence>
<reference evidence="1 2" key="1">
    <citation type="submission" date="2020-08" db="EMBL/GenBank/DDBJ databases">
        <title>Genome public.</title>
        <authorList>
            <person name="Liu C."/>
            <person name="Sun Q."/>
        </authorList>
    </citation>
    <scope>NUCLEOTIDE SEQUENCE [LARGE SCALE GENOMIC DNA]</scope>
    <source>
        <strain evidence="1 2">NSJ-43</strain>
    </source>
</reference>
<dbReference type="Proteomes" id="UP000628463">
    <property type="component" value="Unassembled WGS sequence"/>
</dbReference>